<dbReference type="RefSeq" id="WP_378307809.1">
    <property type="nucleotide sequence ID" value="NZ_JBHUKS010000016.1"/>
</dbReference>
<feature type="chain" id="PRO_5045694272" evidence="2">
    <location>
        <begin position="29"/>
        <end position="359"/>
    </location>
</feature>
<dbReference type="InterPro" id="IPR050811">
    <property type="entry name" value="Phosphate_ABC_transporter"/>
</dbReference>
<accession>A0ABW5HBG7</accession>
<name>A0ABW5HBG7_9PSEU</name>
<dbReference type="PANTHER" id="PTHR30570">
    <property type="entry name" value="PERIPLASMIC PHOSPHATE BINDING COMPONENT OF PHOSPHATE ABC TRANSPORTER"/>
    <property type="match status" value="1"/>
</dbReference>
<dbReference type="Proteomes" id="UP001597483">
    <property type="component" value="Unassembled WGS sequence"/>
</dbReference>
<gene>
    <name evidence="4" type="ORF">ACFSVL_24195</name>
</gene>
<feature type="domain" description="PBP" evidence="3">
    <location>
        <begin position="146"/>
        <end position="292"/>
    </location>
</feature>
<keyword evidence="1 2" id="KW-0732">Signal</keyword>
<dbReference type="PANTHER" id="PTHR30570:SF1">
    <property type="entry name" value="PHOSPHATE-BINDING PROTEIN PSTS"/>
    <property type="match status" value="1"/>
</dbReference>
<dbReference type="Pfam" id="PF12849">
    <property type="entry name" value="PBP_like_2"/>
    <property type="match status" value="1"/>
</dbReference>
<keyword evidence="5" id="KW-1185">Reference proteome</keyword>
<comment type="caution">
    <text evidence="4">The sequence shown here is derived from an EMBL/GenBank/DDBJ whole genome shotgun (WGS) entry which is preliminary data.</text>
</comment>
<evidence type="ECO:0000256" key="2">
    <source>
        <dbReference type="SAM" id="SignalP"/>
    </source>
</evidence>
<dbReference type="InterPro" id="IPR024370">
    <property type="entry name" value="PBP_domain"/>
</dbReference>
<dbReference type="SUPFAM" id="SSF53850">
    <property type="entry name" value="Periplasmic binding protein-like II"/>
    <property type="match status" value="1"/>
</dbReference>
<proteinExistence type="predicted"/>
<evidence type="ECO:0000256" key="1">
    <source>
        <dbReference type="ARBA" id="ARBA00022729"/>
    </source>
</evidence>
<dbReference type="Gene3D" id="3.40.190.10">
    <property type="entry name" value="Periplasmic binding protein-like II"/>
    <property type="match status" value="1"/>
</dbReference>
<evidence type="ECO:0000313" key="5">
    <source>
        <dbReference type="Proteomes" id="UP001597483"/>
    </source>
</evidence>
<evidence type="ECO:0000313" key="4">
    <source>
        <dbReference type="EMBL" id="MFD2470513.1"/>
    </source>
</evidence>
<reference evidence="5" key="1">
    <citation type="journal article" date="2019" name="Int. J. Syst. Evol. Microbiol.">
        <title>The Global Catalogue of Microorganisms (GCM) 10K type strain sequencing project: providing services to taxonomists for standard genome sequencing and annotation.</title>
        <authorList>
            <consortium name="The Broad Institute Genomics Platform"/>
            <consortium name="The Broad Institute Genome Sequencing Center for Infectious Disease"/>
            <person name="Wu L."/>
            <person name="Ma J."/>
        </authorList>
    </citation>
    <scope>NUCLEOTIDE SEQUENCE [LARGE SCALE GENOMIC DNA]</scope>
    <source>
        <strain evidence="5">CGMCC 4.7641</strain>
    </source>
</reference>
<dbReference type="EMBL" id="JBHUKS010000016">
    <property type="protein sequence ID" value="MFD2470513.1"/>
    <property type="molecule type" value="Genomic_DNA"/>
</dbReference>
<organism evidence="4 5">
    <name type="scientific">Amycolatopsis silviterrae</name>
    <dbReference type="NCBI Taxonomy" id="1656914"/>
    <lineage>
        <taxon>Bacteria</taxon>
        <taxon>Bacillati</taxon>
        <taxon>Actinomycetota</taxon>
        <taxon>Actinomycetes</taxon>
        <taxon>Pseudonocardiales</taxon>
        <taxon>Pseudonocardiaceae</taxon>
        <taxon>Amycolatopsis</taxon>
    </lineage>
</organism>
<protein>
    <submittedName>
        <fullName evidence="4">Substrate-binding domain-containing protein</fullName>
    </submittedName>
</protein>
<sequence>MKRTRIARFSVVAAAVTAGLLSPGTAGAVPGPNTLQEVVTAVGAGTTFEVTSAIFAAANGSPANTDPDTYVNVPPVLAPGQTFPVPGDLFDPGAIYRSANPPPNGAIAGYHALIDSAAGGNGAIEVARSDFPRTFSDPSTFEFYGFARDAVSWAASSTGAGAGVTLTRTQLRGIYDGTITNWNQVGGTNAPIAVYLPQTGSGTLAYFVNIVLGFDPTTKPVSVKRYQENDATTIPAADRPAAIALYSVAQWVAQGNGVVNDKRAGFFEGTLTGAGSDGAPVSGTAPNYAPAYTDGFLGGRGIYHVIDTRSPSYEAALNAIGFDLNGPSPLCGGRYAHILTQHGFKPLPPGPGGVTCTRS</sequence>
<feature type="signal peptide" evidence="2">
    <location>
        <begin position="1"/>
        <end position="28"/>
    </location>
</feature>
<evidence type="ECO:0000259" key="3">
    <source>
        <dbReference type="Pfam" id="PF12849"/>
    </source>
</evidence>